<feature type="compositionally biased region" description="Polar residues" evidence="1">
    <location>
        <begin position="26"/>
        <end position="35"/>
    </location>
</feature>
<reference evidence="4" key="3">
    <citation type="submission" date="2020-12" db="UniProtKB">
        <authorList>
            <consortium name="EnsemblPlants"/>
        </authorList>
    </citation>
    <scope>IDENTIFICATION</scope>
</reference>
<evidence type="ECO:0000313" key="3">
    <source>
        <dbReference type="EMBL" id="PNR46303.1"/>
    </source>
</evidence>
<reference evidence="3 5" key="1">
    <citation type="journal article" date="2008" name="Science">
        <title>The Physcomitrella genome reveals evolutionary insights into the conquest of land by plants.</title>
        <authorList>
            <person name="Rensing S."/>
            <person name="Lang D."/>
            <person name="Zimmer A."/>
            <person name="Terry A."/>
            <person name="Salamov A."/>
            <person name="Shapiro H."/>
            <person name="Nishiyama T."/>
            <person name="Perroud P.-F."/>
            <person name="Lindquist E."/>
            <person name="Kamisugi Y."/>
            <person name="Tanahashi T."/>
            <person name="Sakakibara K."/>
            <person name="Fujita T."/>
            <person name="Oishi K."/>
            <person name="Shin-I T."/>
            <person name="Kuroki Y."/>
            <person name="Toyoda A."/>
            <person name="Suzuki Y."/>
            <person name="Hashimoto A."/>
            <person name="Yamaguchi K."/>
            <person name="Sugano A."/>
            <person name="Kohara Y."/>
            <person name="Fujiyama A."/>
            <person name="Anterola A."/>
            <person name="Aoki S."/>
            <person name="Ashton N."/>
            <person name="Barbazuk W.B."/>
            <person name="Barker E."/>
            <person name="Bennetzen J."/>
            <person name="Bezanilla M."/>
            <person name="Blankenship R."/>
            <person name="Cho S.H."/>
            <person name="Dutcher S."/>
            <person name="Estelle M."/>
            <person name="Fawcett J.A."/>
            <person name="Gundlach H."/>
            <person name="Hanada K."/>
            <person name="Heyl A."/>
            <person name="Hicks K.A."/>
            <person name="Hugh J."/>
            <person name="Lohr M."/>
            <person name="Mayer K."/>
            <person name="Melkozernov A."/>
            <person name="Murata T."/>
            <person name="Nelson D."/>
            <person name="Pils B."/>
            <person name="Prigge M."/>
            <person name="Reiss B."/>
            <person name="Renner T."/>
            <person name="Rombauts S."/>
            <person name="Rushton P."/>
            <person name="Sanderfoot A."/>
            <person name="Schween G."/>
            <person name="Shiu S.-H."/>
            <person name="Stueber K."/>
            <person name="Theodoulou F.L."/>
            <person name="Tu H."/>
            <person name="Van de Peer Y."/>
            <person name="Verrier P.J."/>
            <person name="Waters E."/>
            <person name="Wood A."/>
            <person name="Yang L."/>
            <person name="Cove D."/>
            <person name="Cuming A."/>
            <person name="Hasebe M."/>
            <person name="Lucas S."/>
            <person name="Mishler D.B."/>
            <person name="Reski R."/>
            <person name="Grigoriev I."/>
            <person name="Quatrano R.S."/>
            <person name="Boore J.L."/>
        </authorList>
    </citation>
    <scope>NUCLEOTIDE SEQUENCE [LARGE SCALE GENOMIC DNA]</scope>
    <source>
        <strain evidence="4 5">cv. Gransden 2004</strain>
    </source>
</reference>
<sequence length="233" mass="27190">MKASPLDSGTLSSTTMMEQEAEVTSIEANNTVSKTALTPQEKEILRRQRTRINELPTDTIIVHMIFKILLEKYETFVRMLRVDKVTPLLSSLATKLHMEELEMKLSTKIWKPLTSVNGNGKSKLNMSEQKLSKVQTPRLPTKINNFNMLLEEAFSRIISKLHHMKTFGCLSNVHIGHQSRNKLQSWSIISTFVEYKEYSKEYRIFLYHLKKIIVIRDVIFEEKKNYRLLQTSR</sequence>
<dbReference type="AlphaFoldDB" id="A0A2K1JXQ1"/>
<evidence type="ECO:0000313" key="5">
    <source>
        <dbReference type="Proteomes" id="UP000006727"/>
    </source>
</evidence>
<feature type="domain" description="Retroviral polymerase SH3-like" evidence="2">
    <location>
        <begin position="169"/>
        <end position="228"/>
    </location>
</feature>
<organism evidence="3">
    <name type="scientific">Physcomitrium patens</name>
    <name type="common">Spreading-leaved earth moss</name>
    <name type="synonym">Physcomitrella patens</name>
    <dbReference type="NCBI Taxonomy" id="3218"/>
    <lineage>
        <taxon>Eukaryota</taxon>
        <taxon>Viridiplantae</taxon>
        <taxon>Streptophyta</taxon>
        <taxon>Embryophyta</taxon>
        <taxon>Bryophyta</taxon>
        <taxon>Bryophytina</taxon>
        <taxon>Bryopsida</taxon>
        <taxon>Funariidae</taxon>
        <taxon>Funariales</taxon>
        <taxon>Funariaceae</taxon>
        <taxon>Physcomitrium</taxon>
    </lineage>
</organism>
<dbReference type="InParanoid" id="A0A2K1JXQ1"/>
<reference evidence="3 5" key="2">
    <citation type="journal article" date="2018" name="Plant J.">
        <title>The Physcomitrella patens chromosome-scale assembly reveals moss genome structure and evolution.</title>
        <authorList>
            <person name="Lang D."/>
            <person name="Ullrich K.K."/>
            <person name="Murat F."/>
            <person name="Fuchs J."/>
            <person name="Jenkins J."/>
            <person name="Haas F.B."/>
            <person name="Piednoel M."/>
            <person name="Gundlach H."/>
            <person name="Van Bel M."/>
            <person name="Meyberg R."/>
            <person name="Vives C."/>
            <person name="Morata J."/>
            <person name="Symeonidi A."/>
            <person name="Hiss M."/>
            <person name="Muchero W."/>
            <person name="Kamisugi Y."/>
            <person name="Saleh O."/>
            <person name="Blanc G."/>
            <person name="Decker E.L."/>
            <person name="van Gessel N."/>
            <person name="Grimwood J."/>
            <person name="Hayes R.D."/>
            <person name="Graham S.W."/>
            <person name="Gunter L.E."/>
            <person name="McDaniel S.F."/>
            <person name="Hoernstein S.N.W."/>
            <person name="Larsson A."/>
            <person name="Li F.W."/>
            <person name="Perroud P.F."/>
            <person name="Phillips J."/>
            <person name="Ranjan P."/>
            <person name="Rokshar D.S."/>
            <person name="Rothfels C.J."/>
            <person name="Schneider L."/>
            <person name="Shu S."/>
            <person name="Stevenson D.W."/>
            <person name="Thummler F."/>
            <person name="Tillich M."/>
            <person name="Villarreal Aguilar J.C."/>
            <person name="Widiez T."/>
            <person name="Wong G.K."/>
            <person name="Wymore A."/>
            <person name="Zhang Y."/>
            <person name="Zimmer A.D."/>
            <person name="Quatrano R.S."/>
            <person name="Mayer K.F.X."/>
            <person name="Goodstein D."/>
            <person name="Casacuberta J.M."/>
            <person name="Vandepoele K."/>
            <person name="Reski R."/>
            <person name="Cuming A.C."/>
            <person name="Tuskan G.A."/>
            <person name="Maumus F."/>
            <person name="Salse J."/>
            <person name="Schmutz J."/>
            <person name="Rensing S.A."/>
        </authorList>
    </citation>
    <scope>NUCLEOTIDE SEQUENCE [LARGE SCALE GENOMIC DNA]</scope>
    <source>
        <strain evidence="4 5">cv. Gransden 2004</strain>
    </source>
</reference>
<dbReference type="Proteomes" id="UP000006727">
    <property type="component" value="Chromosome 10"/>
</dbReference>
<name>A0A2K1JXQ1_PHYPA</name>
<dbReference type="EMBL" id="ABEU02000010">
    <property type="protein sequence ID" value="PNR46303.1"/>
    <property type="molecule type" value="Genomic_DNA"/>
</dbReference>
<dbReference type="Pfam" id="PF25597">
    <property type="entry name" value="SH3_retrovirus"/>
    <property type="match status" value="1"/>
</dbReference>
<evidence type="ECO:0000256" key="1">
    <source>
        <dbReference type="SAM" id="MobiDB-lite"/>
    </source>
</evidence>
<feature type="region of interest" description="Disordered" evidence="1">
    <location>
        <begin position="1"/>
        <end position="35"/>
    </location>
</feature>
<proteinExistence type="predicted"/>
<dbReference type="EnsemblPlants" id="Pp3c10_4520V3.1">
    <property type="protein sequence ID" value="Pp3c10_4520V3.1"/>
    <property type="gene ID" value="Pp3c10_4520"/>
</dbReference>
<accession>A0A2K1JXQ1</accession>
<gene>
    <name evidence="3" type="ORF">PHYPA_013422</name>
</gene>
<evidence type="ECO:0000259" key="2">
    <source>
        <dbReference type="Pfam" id="PF25597"/>
    </source>
</evidence>
<protein>
    <recommendedName>
        <fullName evidence="2">Retroviral polymerase SH3-like domain-containing protein</fullName>
    </recommendedName>
</protein>
<evidence type="ECO:0000313" key="4">
    <source>
        <dbReference type="EnsemblPlants" id="Pp3c10_4520V3.1"/>
    </source>
</evidence>
<feature type="compositionally biased region" description="Polar residues" evidence="1">
    <location>
        <begin position="7"/>
        <end position="17"/>
    </location>
</feature>
<keyword evidence="5" id="KW-1185">Reference proteome</keyword>
<dbReference type="InterPro" id="IPR057670">
    <property type="entry name" value="SH3_retrovirus"/>
</dbReference>
<dbReference type="Gramene" id="Pp3c10_4520V3.1">
    <property type="protein sequence ID" value="Pp3c10_4520V3.1"/>
    <property type="gene ID" value="Pp3c10_4520"/>
</dbReference>